<evidence type="ECO:0000313" key="2">
    <source>
        <dbReference type="Proteomes" id="UP000649799"/>
    </source>
</evidence>
<sequence length="385" mass="44489">MNYQYLLFLAILFSGLISCSSSREELNEQAEMEFVRVDSLVFDELQTLRILDYHPGRELYLMVTQGLEGRYFLIDSKGEVLAEEGLSEGPNAFGMVLHRAGFVGDELMFVSDQEIFIYDLDLQQLRKFSFEQETMVRMIHAPLDNFNSFSIDNRPHGIANLSDRLLDKYPRDYFDTLNYFHLVNPLNGQVKKGGKIDSSSIFKQDYFYPRKDKPVYFSDQNSKFVSLILPADSILFQFDQKLELANKINLERQQPDQLTRMPLAEAGKAAFYTFGKDISLGGSFTHIAGRGDAFIVEYKTGVDPEKNHEGLSREEMEAVMASRKTYYYPIKSGKQIGKPVPWEKPGILKLGLGNDRYLHYADQADIHEEEKEYQCYYIYELRVKK</sequence>
<accession>A0ABX0HE91</accession>
<gene>
    <name evidence="1" type="ORF">G9Q97_18710</name>
</gene>
<dbReference type="Proteomes" id="UP000649799">
    <property type="component" value="Unassembled WGS sequence"/>
</dbReference>
<reference evidence="1 2" key="1">
    <citation type="submission" date="2020-03" db="EMBL/GenBank/DDBJ databases">
        <title>Cyclobacterium plantarum sp. nov., a marine bacterium isolated from a coastal-marine wetland.</title>
        <authorList>
            <person name="Sanchez-Porro C."/>
            <person name="Ventosa A."/>
            <person name="Amoozegar M."/>
        </authorList>
    </citation>
    <scope>NUCLEOTIDE SEQUENCE [LARGE SCALE GENOMIC DNA]</scope>
    <source>
        <strain evidence="1 2">GBPx2</strain>
    </source>
</reference>
<comment type="caution">
    <text evidence="1">The sequence shown here is derived from an EMBL/GenBank/DDBJ whole genome shotgun (WGS) entry which is preliminary data.</text>
</comment>
<protein>
    <recommendedName>
        <fullName evidence="3">6-bladed beta-propeller</fullName>
    </recommendedName>
</protein>
<organism evidence="1 2">
    <name type="scientific">Cyclobacterium plantarum</name>
    <dbReference type="NCBI Taxonomy" id="2716263"/>
    <lineage>
        <taxon>Bacteria</taxon>
        <taxon>Pseudomonadati</taxon>
        <taxon>Bacteroidota</taxon>
        <taxon>Cytophagia</taxon>
        <taxon>Cytophagales</taxon>
        <taxon>Cyclobacteriaceae</taxon>
        <taxon>Cyclobacterium</taxon>
    </lineage>
</organism>
<evidence type="ECO:0000313" key="1">
    <source>
        <dbReference type="EMBL" id="NHE58847.1"/>
    </source>
</evidence>
<dbReference type="EMBL" id="JAANYN010000008">
    <property type="protein sequence ID" value="NHE58847.1"/>
    <property type="molecule type" value="Genomic_DNA"/>
</dbReference>
<evidence type="ECO:0008006" key="3">
    <source>
        <dbReference type="Google" id="ProtNLM"/>
    </source>
</evidence>
<name>A0ABX0HE91_9BACT</name>
<keyword evidence="2" id="KW-1185">Reference proteome</keyword>
<dbReference type="RefSeq" id="WP_166149611.1">
    <property type="nucleotide sequence ID" value="NZ_JAANYN010000008.1"/>
</dbReference>
<proteinExistence type="predicted"/>